<dbReference type="EMBL" id="JH413798">
    <property type="protein sequence ID" value="EHL32505.1"/>
    <property type="molecule type" value="Genomic_DNA"/>
</dbReference>
<evidence type="ECO:0000313" key="1">
    <source>
        <dbReference type="EMBL" id="EHL32505.1"/>
    </source>
</evidence>
<dbReference type="HOGENOM" id="CLU_942655_0_0_6"/>
<reference evidence="1 2" key="1">
    <citation type="journal article" date="2011" name="BMC Genomics">
        <title>Insight into cross-talk between intra-amoebal pathogens.</title>
        <authorList>
            <person name="Gimenez G."/>
            <person name="Bertelli C."/>
            <person name="Moliner C."/>
            <person name="Robert C."/>
            <person name="Raoult D."/>
            <person name="Fournier P.E."/>
            <person name="Greub G."/>
        </authorList>
    </citation>
    <scope>NUCLEOTIDE SEQUENCE [LARGE SCALE GENOMIC DNA]</scope>
    <source>
        <strain evidence="1 2">LLAP12</strain>
    </source>
</reference>
<accession>G9EJU5</accession>
<dbReference type="AlphaFoldDB" id="G9EJU5"/>
<gene>
    <name evidence="1" type="ORF">LDG_5461</name>
</gene>
<dbReference type="Proteomes" id="UP000002770">
    <property type="component" value="Unassembled WGS sequence"/>
</dbReference>
<proteinExistence type="predicted"/>
<evidence type="ECO:0000313" key="2">
    <source>
        <dbReference type="Proteomes" id="UP000002770"/>
    </source>
</evidence>
<protein>
    <submittedName>
        <fullName evidence="1">Uncharacterized protein</fullName>
    </submittedName>
</protein>
<organism evidence="1 2">
    <name type="scientific">Legionella drancourtii LLAP12</name>
    <dbReference type="NCBI Taxonomy" id="658187"/>
    <lineage>
        <taxon>Bacteria</taxon>
        <taxon>Pseudomonadati</taxon>
        <taxon>Pseudomonadota</taxon>
        <taxon>Gammaproteobacteria</taxon>
        <taxon>Legionellales</taxon>
        <taxon>Legionellaceae</taxon>
        <taxon>Legionella</taxon>
    </lineage>
</organism>
<dbReference type="InParanoid" id="G9EJU5"/>
<name>G9EJU5_9GAMM</name>
<sequence>MSVLLHCLSTLKTNPLLIPKNTLYIICALIIMEKSMGKRTYIYHKETANGQTTLVTSNGGHPIPSDSEVVMEFPGSLSDTEIESRLKKISNGERGYHTMGLKRYVLIGGEKISVKIAQSYRENPSQGKPFSLQVQQWLEGKISQTGEKIMPTSSAPQPAYLAQPMDTIPPFTASTGPKQSKGEYVIDFNAMQEEIETKVAGLSKALHKAKKKRAFPTTAADLDREDTRNAEEYSNDCKSLATQICQRALQELQKGPGADKILILFPRGEKGQPDGKIVQKKPIQDLWGKHHRRTV</sequence>
<keyword evidence="2" id="KW-1185">Reference proteome</keyword>